<dbReference type="OrthoDB" id="3196679at2"/>
<dbReference type="InterPro" id="IPR025487">
    <property type="entry name" value="DUF4379"/>
</dbReference>
<sequence length="951" mass="104639">MAQYRCRAVCGSARDTSSRRPSADRDRCRWQVIDVEAVSSTPPGQQGGRGRQCMSNEEPRTLASLALLGPRASKVPQEDDMGPADGTPADSWPPARLRVEFVASTTKPGRALEDLHPGSSDRCLWRCAAYGHEWHAMVSYRARRGGGCPICRWMKDWWCRMGVPAGTTVAQLRPDLVDELVENLTRPERSLAAMPPGLDDECRWRCPNPGCQHEWPTRVSVRVKGSNCPKCARKITGQKVRRPRPGESVAELHSHLEREFVANLTQPEHGLPDIRPASGDQCQWRCAKPNCGHEWQARMSARTRKKASGCPECGQRLAAELVTQRRTTPAEGGSLAIRHPEIAKEFVANLTRPGRTPELIRPGSRDRCRWRDASGRQWEAVVYERTRSPTRGLLLKAHGQSRFEYEIAALITAASGLHVEKDVRIDVPGQARALRVDLWLPEIRQLVELDPARWHHTPASAVRDQRKSELLTEAGHRVIRLRSDTIPTIAAASLPVHGAAPWNWAQALAPLILESGKPWTELSSGQVAEIIGEAAQAWTETVTAGPVPNASDAAPHLADEFVANLTHPGLDLVWLAPGSSDRCQWICGVCRHEWGTSILNRTQGTGCPRCARGQQGVRVHQLARPRPGHSLADVHPPIAEQFVTNLTHPQYGTEDVKPGSGDLCQWRCALGHEWTATVSQRVRAVGTGCRRCYQRGAGERNQKPRPGKSLADLYPQAAAELVLVLDDPQATASDLRPGSKRQCRWRCAAGHGEWETTPNSRTGVHMSGCPQCGRERTRQSRRTPAAGGSLLDQHPDIAAEFLTNLSRPGTVPADMRPGSNDRCRWRCPKGHEWETMALTRTKPNGTRCPDCVPQSSRKGRQRPPAGGSLIDRFPGVAAELVSVLDDSEATAADVRYGSARVCRWRCTAEGHEWEAPPMVRTTRGRGCPQCRSMARGSRTSSPDEGAGALDG</sequence>
<feature type="region of interest" description="Disordered" evidence="1">
    <location>
        <begin position="73"/>
        <end position="93"/>
    </location>
</feature>
<comment type="caution">
    <text evidence="3">The sequence shown here is derived from an EMBL/GenBank/DDBJ whole genome shotgun (WGS) entry which is preliminary data.</text>
</comment>
<dbReference type="PANTHER" id="PTHR37317:SF1">
    <property type="entry name" value="ZINC-RIBBON DOMAIN-CONTAINING PROTEIN-RELATED"/>
    <property type="match status" value="1"/>
</dbReference>
<protein>
    <recommendedName>
        <fullName evidence="2">Treble clef zinc finger domain-containing protein</fullName>
    </recommendedName>
</protein>
<feature type="domain" description="Treble clef zinc finger" evidence="2">
    <location>
        <begin position="638"/>
        <end position="694"/>
    </location>
</feature>
<dbReference type="RefSeq" id="WP_121891609.1">
    <property type="nucleotide sequence ID" value="NZ_PENI01000015.1"/>
</dbReference>
<dbReference type="EMBL" id="PENI01000015">
    <property type="protein sequence ID" value="RMB83609.1"/>
    <property type="molecule type" value="Genomic_DNA"/>
</dbReference>
<organism evidence="3 4">
    <name type="scientific">Streptomyces shenzhenensis</name>
    <dbReference type="NCBI Taxonomy" id="943815"/>
    <lineage>
        <taxon>Bacteria</taxon>
        <taxon>Bacillati</taxon>
        <taxon>Actinomycetota</taxon>
        <taxon>Actinomycetes</taxon>
        <taxon>Kitasatosporales</taxon>
        <taxon>Streptomycetaceae</taxon>
        <taxon>Streptomyces</taxon>
    </lineage>
</organism>
<dbReference type="PANTHER" id="PTHR37317">
    <property type="entry name" value="BLR8090 PROTEIN"/>
    <property type="match status" value="1"/>
</dbReference>
<dbReference type="Pfam" id="PF14311">
    <property type="entry name" value="DUF4379"/>
    <property type="match status" value="8"/>
</dbReference>
<feature type="domain" description="Treble clef zinc finger" evidence="2">
    <location>
        <begin position="259"/>
        <end position="315"/>
    </location>
</feature>
<feature type="domain" description="Treble clef zinc finger" evidence="2">
    <location>
        <begin position="178"/>
        <end position="234"/>
    </location>
</feature>
<gene>
    <name evidence="3" type="ORF">CTZ28_23085</name>
</gene>
<reference evidence="3 4" key="1">
    <citation type="submission" date="2017-11" db="EMBL/GenBank/DDBJ databases">
        <title>Draft genome of actinobacteria isolated from guarana (Paullinia cupana (Mart.) Ducke.</title>
        <authorList>
            <person name="Siqueira K.A."/>
            <person name="Liotti R.G."/>
            <person name="Mendes T.A.O."/>
            <person name="Soares M.A."/>
        </authorList>
    </citation>
    <scope>NUCLEOTIDE SEQUENCE [LARGE SCALE GENOMIC DNA]</scope>
    <source>
        <strain evidence="3 4">193</strain>
    </source>
</reference>
<dbReference type="Proteomes" id="UP000270471">
    <property type="component" value="Unassembled WGS sequence"/>
</dbReference>
<feature type="domain" description="Treble clef zinc finger" evidence="2">
    <location>
        <begin position="728"/>
        <end position="774"/>
    </location>
</feature>
<feature type="region of interest" description="Disordered" evidence="1">
    <location>
        <begin position="845"/>
        <end position="870"/>
    </location>
</feature>
<feature type="domain" description="Treble clef zinc finger" evidence="2">
    <location>
        <begin position="557"/>
        <end position="612"/>
    </location>
</feature>
<dbReference type="AlphaFoldDB" id="A0A3M0IBK8"/>
<proteinExistence type="predicted"/>
<name>A0A3M0IBK8_9ACTN</name>
<keyword evidence="4" id="KW-1185">Reference proteome</keyword>
<feature type="domain" description="Treble clef zinc finger" evidence="2">
    <location>
        <begin position="797"/>
        <end position="852"/>
    </location>
</feature>
<feature type="region of interest" description="Disordered" evidence="1">
    <location>
        <begin position="922"/>
        <end position="951"/>
    </location>
</feature>
<evidence type="ECO:0000313" key="4">
    <source>
        <dbReference type="Proteomes" id="UP000270471"/>
    </source>
</evidence>
<feature type="domain" description="Treble clef zinc finger" evidence="2">
    <location>
        <begin position="108"/>
        <end position="152"/>
    </location>
</feature>
<dbReference type="Gene3D" id="3.40.960.10">
    <property type="entry name" value="VSR Endonuclease"/>
    <property type="match status" value="1"/>
</dbReference>
<feature type="region of interest" description="Disordered" evidence="1">
    <location>
        <begin position="758"/>
        <end position="791"/>
    </location>
</feature>
<accession>A0A3M0IBK8</accession>
<evidence type="ECO:0000259" key="2">
    <source>
        <dbReference type="Pfam" id="PF14311"/>
    </source>
</evidence>
<evidence type="ECO:0000256" key="1">
    <source>
        <dbReference type="SAM" id="MobiDB-lite"/>
    </source>
</evidence>
<evidence type="ECO:0000313" key="3">
    <source>
        <dbReference type="EMBL" id="RMB83609.1"/>
    </source>
</evidence>
<feature type="domain" description="Treble clef zinc finger" evidence="2">
    <location>
        <begin position="887"/>
        <end position="932"/>
    </location>
</feature>